<name>A0A9D1HUU4_9BACT</name>
<dbReference type="Proteomes" id="UP000824087">
    <property type="component" value="Unassembled WGS sequence"/>
</dbReference>
<dbReference type="AlphaFoldDB" id="A0A9D1HUU4"/>
<dbReference type="Gene3D" id="3.40.50.720">
    <property type="entry name" value="NAD(P)-binding Rossmann-like Domain"/>
    <property type="match status" value="1"/>
</dbReference>
<gene>
    <name evidence="1" type="ORF">IAD49_05175</name>
</gene>
<protein>
    <submittedName>
        <fullName evidence="1">Uncharacterized protein</fullName>
    </submittedName>
</protein>
<dbReference type="Gene3D" id="3.90.180.10">
    <property type="entry name" value="Medium-chain alcohol dehydrogenases, catalytic domain"/>
    <property type="match status" value="1"/>
</dbReference>
<comment type="caution">
    <text evidence="1">The sequence shown here is derived from an EMBL/GenBank/DDBJ whole genome shotgun (WGS) entry which is preliminary data.</text>
</comment>
<reference evidence="1" key="2">
    <citation type="journal article" date="2021" name="PeerJ">
        <title>Extensive microbial diversity within the chicken gut microbiome revealed by metagenomics and culture.</title>
        <authorList>
            <person name="Gilroy R."/>
            <person name="Ravi A."/>
            <person name="Getino M."/>
            <person name="Pursley I."/>
            <person name="Horton D.L."/>
            <person name="Alikhan N.F."/>
            <person name="Baker D."/>
            <person name="Gharbi K."/>
            <person name="Hall N."/>
            <person name="Watson M."/>
            <person name="Adriaenssens E.M."/>
            <person name="Foster-Nyarko E."/>
            <person name="Jarju S."/>
            <person name="Secka A."/>
            <person name="Antonio M."/>
            <person name="Oren A."/>
            <person name="Chaudhuri R.R."/>
            <person name="La Ragione R."/>
            <person name="Hildebrand F."/>
            <person name="Pallen M.J."/>
        </authorList>
    </citation>
    <scope>NUCLEOTIDE SEQUENCE</scope>
    <source>
        <strain evidence="1">CHK197-8231</strain>
    </source>
</reference>
<evidence type="ECO:0000313" key="1">
    <source>
        <dbReference type="EMBL" id="HIU22954.1"/>
    </source>
</evidence>
<dbReference type="SUPFAM" id="SSF51735">
    <property type="entry name" value="NAD(P)-binding Rossmann-fold domains"/>
    <property type="match status" value="1"/>
</dbReference>
<organism evidence="1 2">
    <name type="scientific">Candidatus Fimihabitans intestinipullorum</name>
    <dbReference type="NCBI Taxonomy" id="2840820"/>
    <lineage>
        <taxon>Bacteria</taxon>
        <taxon>Bacillati</taxon>
        <taxon>Mycoplasmatota</taxon>
        <taxon>Mycoplasmatota incertae sedis</taxon>
        <taxon>Candidatus Fimihabitans</taxon>
    </lineage>
</organism>
<sequence>MKIKYSILSRGTEKYVGHGYMAISEPKNGKQYIFDLDHNILDTNEIKNKLSFPSNFSINNIVFSRFELISELLFRRVLIQDNILICGLGSVGIACLINLLEHGYKKIFIYSKNPFHNLELIEKMYDVKLMQVDKIDDSYKSYIELTGDSLVLKKIIESVSSLKDIVILSTPRDQNYFIDPLTINRKNLTIYGGHELIGYSDEFRNNVFSDLLRSNTKIENLIKHFISFHNFSSKKLEELLNKKENYIDVFKY</sequence>
<dbReference type="EMBL" id="DVML01000030">
    <property type="protein sequence ID" value="HIU22954.1"/>
    <property type="molecule type" value="Genomic_DNA"/>
</dbReference>
<proteinExistence type="predicted"/>
<reference evidence="1" key="1">
    <citation type="submission" date="2020-10" db="EMBL/GenBank/DDBJ databases">
        <authorList>
            <person name="Gilroy R."/>
        </authorList>
    </citation>
    <scope>NUCLEOTIDE SEQUENCE</scope>
    <source>
        <strain evidence="1">CHK197-8231</strain>
    </source>
</reference>
<dbReference type="InterPro" id="IPR036291">
    <property type="entry name" value="NAD(P)-bd_dom_sf"/>
</dbReference>
<accession>A0A9D1HUU4</accession>
<evidence type="ECO:0000313" key="2">
    <source>
        <dbReference type="Proteomes" id="UP000824087"/>
    </source>
</evidence>